<evidence type="ECO:0000313" key="3">
    <source>
        <dbReference type="Proteomes" id="UP000215027"/>
    </source>
</evidence>
<proteinExistence type="predicted"/>
<keyword evidence="1" id="KW-0732">Signal</keyword>
<evidence type="ECO:0000313" key="2">
    <source>
        <dbReference type="EMBL" id="CUS04212.2"/>
    </source>
</evidence>
<organism evidence="2 3">
    <name type="scientific">Candidatus Promineifilum breve</name>
    <dbReference type="NCBI Taxonomy" id="1806508"/>
    <lineage>
        <taxon>Bacteria</taxon>
        <taxon>Bacillati</taxon>
        <taxon>Chloroflexota</taxon>
        <taxon>Ardenticatenia</taxon>
        <taxon>Candidatus Promineifilales</taxon>
        <taxon>Candidatus Promineifilaceae</taxon>
        <taxon>Candidatus Promineifilum</taxon>
    </lineage>
</organism>
<dbReference type="EMBL" id="LN890655">
    <property type="protein sequence ID" value="CUS04212.2"/>
    <property type="molecule type" value="Genomic_DNA"/>
</dbReference>
<dbReference type="Proteomes" id="UP000215027">
    <property type="component" value="Chromosome I"/>
</dbReference>
<gene>
    <name evidence="2" type="ORF">CFX0092_A2334</name>
</gene>
<sequence>MRPKLLLVLTLILLAACGGQPTADGQTGRVEVTRLVEVEVTRLVETEVEVTRLVETVVTAPPPPTSPPPPTAEIDPTAYIAGSNIIPDDLPAGDPGLVVIAAGPPSDFGVIPVVIRNNTDAPVYNLEISATARDAAGSVLGTGPGRDIVPALVPPGGIAFGRILFEDTPLDGATIEYLVTGEPDPGTIFIRRNLEVIEHNLVGGNVVGTLLNSNTAALDLINVAVICFDDALTPTTARDSYTDQESVEAGAQLPFSVDLLGDEAQCGRYLLAARGTETD</sequence>
<accession>A0A160T3E2</accession>
<dbReference type="RefSeq" id="WP_095043591.1">
    <property type="nucleotide sequence ID" value="NZ_LN890655.1"/>
</dbReference>
<feature type="chain" id="PRO_5008240558" evidence="1">
    <location>
        <begin position="24"/>
        <end position="279"/>
    </location>
</feature>
<reference evidence="2" key="1">
    <citation type="submission" date="2016-01" db="EMBL/GenBank/DDBJ databases">
        <authorList>
            <person name="Mcilroy J.S."/>
            <person name="Karst M S."/>
            <person name="Albertsen M."/>
        </authorList>
    </citation>
    <scope>NUCLEOTIDE SEQUENCE</scope>
    <source>
        <strain evidence="2">Cfx-K</strain>
    </source>
</reference>
<feature type="signal peptide" evidence="1">
    <location>
        <begin position="1"/>
        <end position="23"/>
    </location>
</feature>
<dbReference type="KEGG" id="pbf:CFX0092_A2334"/>
<evidence type="ECO:0000256" key="1">
    <source>
        <dbReference type="SAM" id="SignalP"/>
    </source>
</evidence>
<protein>
    <submittedName>
        <fullName evidence="2">Uncharacterized protein</fullName>
    </submittedName>
</protein>
<dbReference type="PROSITE" id="PS51257">
    <property type="entry name" value="PROKAR_LIPOPROTEIN"/>
    <property type="match status" value="1"/>
</dbReference>
<dbReference type="OrthoDB" id="9936198at2"/>
<name>A0A160T3E2_9CHLR</name>
<keyword evidence="3" id="KW-1185">Reference proteome</keyword>
<dbReference type="AlphaFoldDB" id="A0A160T3E2"/>